<feature type="domain" description="Rod shape-determining protein MreC beta-barrel core" evidence="6">
    <location>
        <begin position="109"/>
        <end position="255"/>
    </location>
</feature>
<dbReference type="NCBIfam" id="NF010532">
    <property type="entry name" value="PRK13922.9-3"/>
    <property type="match status" value="1"/>
</dbReference>
<evidence type="ECO:0000313" key="7">
    <source>
        <dbReference type="EMBL" id="MDT0556251.1"/>
    </source>
</evidence>
<dbReference type="PANTHER" id="PTHR34138">
    <property type="entry name" value="CELL SHAPE-DETERMINING PROTEIN MREC"/>
    <property type="match status" value="1"/>
</dbReference>
<reference evidence="7 8" key="1">
    <citation type="submission" date="2023-09" db="EMBL/GenBank/DDBJ databases">
        <authorList>
            <person name="Rey-Velasco X."/>
        </authorList>
    </citation>
    <scope>NUCLEOTIDE SEQUENCE [LARGE SCALE GENOMIC DNA]</scope>
    <source>
        <strain evidence="7 8">W242</strain>
    </source>
</reference>
<keyword evidence="5" id="KW-0175">Coiled coil</keyword>
<dbReference type="PANTHER" id="PTHR34138:SF1">
    <property type="entry name" value="CELL SHAPE-DETERMINING PROTEIN MREC"/>
    <property type="match status" value="1"/>
</dbReference>
<accession>A0ABU2YDK1</accession>
<dbReference type="InterPro" id="IPR007221">
    <property type="entry name" value="MreC"/>
</dbReference>
<keyword evidence="8" id="KW-1185">Reference proteome</keyword>
<gene>
    <name evidence="7" type="primary">mreC</name>
    <name evidence="7" type="ORF">RM538_09560</name>
</gene>
<evidence type="ECO:0000256" key="5">
    <source>
        <dbReference type="SAM" id="Coils"/>
    </source>
</evidence>
<sequence>MRQIIFFFIKNKNFLLFALLFTISIVLTVQSHSYHKSKFVSSSNFISGGLYSFKTSVTEYFNLKENNAILIEENTRLRKEINQLRDVSSSSEKDNNSSNFQFEYVNASVINNNYSKTKNEITIKKQPNTTVKVDQGVITSKGVIGIINDVSKNYATVQSILNTKSEINAKLKNSGHFGSLKWDTKNPNIVQLEEIPRIAKIAIGDTIVTSGKSTIFPENILIGSVKDFTLTDQDSYLISVDLFNDMTSLKHVYIVTNKDAEVIKALESHSDVSE</sequence>
<evidence type="ECO:0000256" key="2">
    <source>
        <dbReference type="ARBA" id="ARBA00013855"/>
    </source>
</evidence>
<dbReference type="InterPro" id="IPR055342">
    <property type="entry name" value="MreC_beta-barrel_core"/>
</dbReference>
<comment type="similarity">
    <text evidence="1">Belongs to the MreC family.</text>
</comment>
<dbReference type="RefSeq" id="WP_311333203.1">
    <property type="nucleotide sequence ID" value="NZ_JAVRHZ010000005.1"/>
</dbReference>
<dbReference type="EMBL" id="JAVRHZ010000005">
    <property type="protein sequence ID" value="MDT0556251.1"/>
    <property type="molecule type" value="Genomic_DNA"/>
</dbReference>
<dbReference type="Gene3D" id="2.40.10.340">
    <property type="entry name" value="Rod shape-determining protein MreC, domain 1"/>
    <property type="match status" value="1"/>
</dbReference>
<dbReference type="InterPro" id="IPR042175">
    <property type="entry name" value="Cell/Rod_MreC_2"/>
</dbReference>
<organism evidence="7 8">
    <name type="scientific">Patiriisocius hiemis</name>
    <dbReference type="NCBI Taxonomy" id="3075604"/>
    <lineage>
        <taxon>Bacteria</taxon>
        <taxon>Pseudomonadati</taxon>
        <taxon>Bacteroidota</taxon>
        <taxon>Flavobacteriia</taxon>
        <taxon>Flavobacteriales</taxon>
        <taxon>Flavobacteriaceae</taxon>
        <taxon>Patiriisocius</taxon>
    </lineage>
</organism>
<dbReference type="Gene3D" id="2.40.10.350">
    <property type="entry name" value="Rod shape-determining protein MreC, domain 2"/>
    <property type="match status" value="1"/>
</dbReference>
<evidence type="ECO:0000256" key="4">
    <source>
        <dbReference type="ARBA" id="ARBA00032089"/>
    </source>
</evidence>
<evidence type="ECO:0000256" key="1">
    <source>
        <dbReference type="ARBA" id="ARBA00009369"/>
    </source>
</evidence>
<evidence type="ECO:0000313" key="8">
    <source>
        <dbReference type="Proteomes" id="UP001254488"/>
    </source>
</evidence>
<comment type="caution">
    <text evidence="7">The sequence shown here is derived from an EMBL/GenBank/DDBJ whole genome shotgun (WGS) entry which is preliminary data.</text>
</comment>
<dbReference type="InterPro" id="IPR042177">
    <property type="entry name" value="Cell/Rod_1"/>
</dbReference>
<name>A0ABU2YDK1_9FLAO</name>
<dbReference type="Proteomes" id="UP001254488">
    <property type="component" value="Unassembled WGS sequence"/>
</dbReference>
<evidence type="ECO:0000259" key="6">
    <source>
        <dbReference type="Pfam" id="PF04085"/>
    </source>
</evidence>
<feature type="coiled-coil region" evidence="5">
    <location>
        <begin position="60"/>
        <end position="87"/>
    </location>
</feature>
<evidence type="ECO:0000256" key="3">
    <source>
        <dbReference type="ARBA" id="ARBA00022960"/>
    </source>
</evidence>
<keyword evidence="3" id="KW-0133">Cell shape</keyword>
<proteinExistence type="inferred from homology"/>
<dbReference type="Pfam" id="PF04085">
    <property type="entry name" value="MreC"/>
    <property type="match status" value="1"/>
</dbReference>
<protein>
    <recommendedName>
        <fullName evidence="2">Cell shape-determining protein MreC</fullName>
    </recommendedName>
    <alternativeName>
        <fullName evidence="4">Cell shape protein MreC</fullName>
    </alternativeName>
</protein>